<dbReference type="EMBL" id="LSSK01001162">
    <property type="protein sequence ID" value="OMH80539.1"/>
    <property type="molecule type" value="Genomic_DNA"/>
</dbReference>
<keyword evidence="4" id="KW-1185">Reference proteome</keyword>
<feature type="region of interest" description="Disordered" evidence="1">
    <location>
        <begin position="251"/>
        <end position="345"/>
    </location>
</feature>
<feature type="chain" id="PRO_5012028669" evidence="2">
    <location>
        <begin position="24"/>
        <end position="367"/>
    </location>
</feature>
<feature type="compositionally biased region" description="Polar residues" evidence="1">
    <location>
        <begin position="39"/>
        <end position="60"/>
    </location>
</feature>
<dbReference type="AlphaFoldDB" id="A0A1R1PHY5"/>
<reference evidence="4" key="1">
    <citation type="submission" date="2017-01" db="EMBL/GenBank/DDBJ databases">
        <authorList>
            <person name="Wang Y."/>
            <person name="White M."/>
            <person name="Kvist S."/>
            <person name="Moncalvo J.-M."/>
        </authorList>
    </citation>
    <scope>NUCLEOTIDE SEQUENCE [LARGE SCALE GENOMIC DNA]</scope>
    <source>
        <strain evidence="4">COL-18-3</strain>
    </source>
</reference>
<evidence type="ECO:0000256" key="1">
    <source>
        <dbReference type="SAM" id="MobiDB-lite"/>
    </source>
</evidence>
<organism evidence="3 4">
    <name type="scientific">Zancudomyces culisetae</name>
    <name type="common">Gut fungus</name>
    <name type="synonym">Smittium culisetae</name>
    <dbReference type="NCBI Taxonomy" id="1213189"/>
    <lineage>
        <taxon>Eukaryota</taxon>
        <taxon>Fungi</taxon>
        <taxon>Fungi incertae sedis</taxon>
        <taxon>Zoopagomycota</taxon>
        <taxon>Kickxellomycotina</taxon>
        <taxon>Harpellomycetes</taxon>
        <taxon>Harpellales</taxon>
        <taxon>Legeriomycetaceae</taxon>
        <taxon>Zancudomyces</taxon>
    </lineage>
</organism>
<feature type="compositionally biased region" description="Basic and acidic residues" evidence="1">
    <location>
        <begin position="274"/>
        <end position="306"/>
    </location>
</feature>
<sequence>MKLYQSIILVLLLGAFLLTEVSGHYDHYSTGKRRRPTKSEPSYNSLHKTSTETGIKTLNPTAEGSFRHHNTLSKRKMLVGDEIYGSTDEPPLFRRTRVTRRSPQYKIEFVLSRIPKMYDKLKGLYKHIKRVIFSLPAEYRVFVNNKMYKKLMKVLVEKLITADDLAKKYAAEGHQNIDEKKIFMHLIKEIVDDPLKEKADINSVVIEKLYDYLKEDVERAKLKKAENDKNDDNSLQDEQKSLKGLIDAIAKKQSKGGSTSSESDLDGITLYSDDGDKHPTVEGKNIKSKSEGEGESDSSKNTKKMNENVLVKLINTFRKKKKVPGEKDTKNLPESTGRKTKNHLNVQENKYTGGIVVDGDEFFDAEG</sequence>
<evidence type="ECO:0000313" key="4">
    <source>
        <dbReference type="Proteomes" id="UP000188320"/>
    </source>
</evidence>
<accession>A0A1R1PHY5</accession>
<name>A0A1R1PHY5_ZANCU</name>
<proteinExistence type="predicted"/>
<gene>
    <name evidence="3" type="ORF">AX774_g6033</name>
</gene>
<evidence type="ECO:0000313" key="3">
    <source>
        <dbReference type="EMBL" id="OMH80539.1"/>
    </source>
</evidence>
<keyword evidence="2" id="KW-0732">Signal</keyword>
<feature type="region of interest" description="Disordered" evidence="1">
    <location>
        <begin position="27"/>
        <end position="60"/>
    </location>
</feature>
<protein>
    <submittedName>
        <fullName evidence="3">Uncharacterized protein</fullName>
    </submittedName>
</protein>
<comment type="caution">
    <text evidence="3">The sequence shown here is derived from an EMBL/GenBank/DDBJ whole genome shotgun (WGS) entry which is preliminary data.</text>
</comment>
<feature type="signal peptide" evidence="2">
    <location>
        <begin position="1"/>
        <end position="23"/>
    </location>
</feature>
<dbReference type="Proteomes" id="UP000188320">
    <property type="component" value="Unassembled WGS sequence"/>
</dbReference>
<evidence type="ECO:0000256" key="2">
    <source>
        <dbReference type="SAM" id="SignalP"/>
    </source>
</evidence>